<keyword evidence="1" id="KW-0732">Signal</keyword>
<evidence type="ECO:0000256" key="1">
    <source>
        <dbReference type="SAM" id="SignalP"/>
    </source>
</evidence>
<feature type="chain" id="PRO_5046165085" evidence="1">
    <location>
        <begin position="19"/>
        <end position="431"/>
    </location>
</feature>
<evidence type="ECO:0000313" key="3">
    <source>
        <dbReference type="EMBL" id="MFD0997919.1"/>
    </source>
</evidence>
<organism evidence="3 4">
    <name type="scientific">Ohtaekwangia kribbensis</name>
    <dbReference type="NCBI Taxonomy" id="688913"/>
    <lineage>
        <taxon>Bacteria</taxon>
        <taxon>Pseudomonadati</taxon>
        <taxon>Bacteroidota</taxon>
        <taxon>Cytophagia</taxon>
        <taxon>Cytophagales</taxon>
        <taxon>Fulvivirgaceae</taxon>
        <taxon>Ohtaekwangia</taxon>
    </lineage>
</organism>
<dbReference type="SMART" id="SM00245">
    <property type="entry name" value="TSPc"/>
    <property type="match status" value="1"/>
</dbReference>
<dbReference type="Gene3D" id="3.90.226.10">
    <property type="entry name" value="2-enoyl-CoA Hydratase, Chain A, domain 1"/>
    <property type="match status" value="1"/>
</dbReference>
<gene>
    <name evidence="3" type="ORF">ACFQ21_01335</name>
</gene>
<dbReference type="Pfam" id="PF03572">
    <property type="entry name" value="Peptidase_S41"/>
    <property type="match status" value="1"/>
</dbReference>
<feature type="domain" description="Tail specific protease" evidence="2">
    <location>
        <begin position="225"/>
        <end position="403"/>
    </location>
</feature>
<dbReference type="RefSeq" id="WP_377573715.1">
    <property type="nucleotide sequence ID" value="NZ_JBHTKA010000001.1"/>
</dbReference>
<protein>
    <submittedName>
        <fullName evidence="3">S41 family peptidase</fullName>
    </submittedName>
</protein>
<accession>A0ABW3JVS8</accession>
<evidence type="ECO:0000313" key="4">
    <source>
        <dbReference type="Proteomes" id="UP001597112"/>
    </source>
</evidence>
<proteinExistence type="predicted"/>
<keyword evidence="4" id="KW-1185">Reference proteome</keyword>
<dbReference type="EMBL" id="JBHTKA010000001">
    <property type="protein sequence ID" value="MFD0997919.1"/>
    <property type="molecule type" value="Genomic_DNA"/>
</dbReference>
<dbReference type="SUPFAM" id="SSF52096">
    <property type="entry name" value="ClpP/crotonase"/>
    <property type="match status" value="1"/>
</dbReference>
<reference evidence="4" key="1">
    <citation type="journal article" date="2019" name="Int. J. Syst. Evol. Microbiol.">
        <title>The Global Catalogue of Microorganisms (GCM) 10K type strain sequencing project: providing services to taxonomists for standard genome sequencing and annotation.</title>
        <authorList>
            <consortium name="The Broad Institute Genomics Platform"/>
            <consortium name="The Broad Institute Genome Sequencing Center for Infectious Disease"/>
            <person name="Wu L."/>
            <person name="Ma J."/>
        </authorList>
    </citation>
    <scope>NUCLEOTIDE SEQUENCE [LARGE SCALE GENOMIC DNA]</scope>
    <source>
        <strain evidence="4">CCUG 58938</strain>
    </source>
</reference>
<feature type="signal peptide" evidence="1">
    <location>
        <begin position="1"/>
        <end position="18"/>
    </location>
</feature>
<comment type="caution">
    <text evidence="3">The sequence shown here is derived from an EMBL/GenBank/DDBJ whole genome shotgun (WGS) entry which is preliminary data.</text>
</comment>
<dbReference type="InterPro" id="IPR005151">
    <property type="entry name" value="Tail-specific_protease"/>
</dbReference>
<evidence type="ECO:0000259" key="2">
    <source>
        <dbReference type="SMART" id="SM00245"/>
    </source>
</evidence>
<name>A0ABW3JVS8_9BACT</name>
<dbReference type="Proteomes" id="UP001597112">
    <property type="component" value="Unassembled WGS sequence"/>
</dbReference>
<dbReference type="InterPro" id="IPR029045">
    <property type="entry name" value="ClpP/crotonase-like_dom_sf"/>
</dbReference>
<sequence>MRLLLTLTVFLCAITLNAQSNASYLEDLASLRAILQNTPSYQAQIKGNKLTSYNALYNRLVSDTVRNVDDYKYFYNLSQLFFALRDNHLSFFQVPNYNFRSKEDIEKFIKTKEFANYPRLNINIDSLKTALAQKPADSIEGIYHYENFYSIGLFKTTDKEYIGVVLNSETPLWKKGHIAVHLYKQGPNFYKAIYAHPLTKSFMFQPNEKFRYKSLVNSYFYGSYSQSIYSKEIQSYHYVNLPHDAAKFQFKNINDRVQYLRIRSFQADNTTSQQSAAFYTTIKDSLTAPYLILDLRNNEGGAEKESKKYFNLLKKYTRTGHLYIVMNNETLSRAEILTLQLKKLPNTVTAGQPTKGMLTYGSNYGRREILPSKRFSIYITDMKGKAEHLLYEDSGINPDINLNENADWIEQIMLHANENPLHKEISKKNLH</sequence>